<keyword evidence="2" id="KW-0472">Membrane</keyword>
<dbReference type="Proteomes" id="UP000184184">
    <property type="component" value="Unassembled WGS sequence"/>
</dbReference>
<dbReference type="InterPro" id="IPR011990">
    <property type="entry name" value="TPR-like_helical_dom_sf"/>
</dbReference>
<evidence type="ECO:0000313" key="3">
    <source>
        <dbReference type="EMBL" id="SHM54216.1"/>
    </source>
</evidence>
<keyword evidence="2" id="KW-1133">Transmembrane helix</keyword>
<evidence type="ECO:0000256" key="1">
    <source>
        <dbReference type="SAM" id="Coils"/>
    </source>
</evidence>
<dbReference type="OrthoDB" id="2868734at2"/>
<organism evidence="3 4">
    <name type="scientific">Gracilibacillus kekensis</name>
    <dbReference type="NCBI Taxonomy" id="1027249"/>
    <lineage>
        <taxon>Bacteria</taxon>
        <taxon>Bacillati</taxon>
        <taxon>Bacillota</taxon>
        <taxon>Bacilli</taxon>
        <taxon>Bacillales</taxon>
        <taxon>Bacillaceae</taxon>
        <taxon>Gracilibacillus</taxon>
    </lineage>
</organism>
<dbReference type="STRING" id="1027249.SAMN05216179_0417"/>
<dbReference type="AlphaFoldDB" id="A0A1M7JML2"/>
<accession>A0A1M7JML2</accession>
<dbReference type="SUPFAM" id="SSF48452">
    <property type="entry name" value="TPR-like"/>
    <property type="match status" value="1"/>
</dbReference>
<name>A0A1M7JML2_9BACI</name>
<gene>
    <name evidence="3" type="ORF">SAMN05216179_0417</name>
</gene>
<feature type="transmembrane region" description="Helical" evidence="2">
    <location>
        <begin position="178"/>
        <end position="199"/>
    </location>
</feature>
<proteinExistence type="predicted"/>
<sequence>MDTIKENYQQALDFIDKKDYLRAKKVLEDIMIHYPDHSQLLWALALVEARMGNPYHAKAMLRSVSPGVIPQVRELQKQIDLQFPKYKVIFSRYNEGIKKVKKGQFQKALQDFSVVFHEDHDLPLPVSVYKAYLISLIHSGDRKKAFSLYNEAPLYIQQSIDLNRYRIKEEPKSSNRRWLSMVAFATVLVIGLFVGSKVFPDTKEIPIVAEDTDAVQVDEDLLSDQRNKIDTLESKLEEQMITYEALEDEYSQMEERIGFVTNLENLNTLASKEAYQQGLKAFHQEDYERAATLLEKSYNYDHEQYFSDDARYLQIQSSLMVGQPVEEAMVSFIESKSSHFQKSPYLDDLMLQLAELAIDKGQIEQATELLREIVDRFPQQWTANKAQTHLNRLLEEE</sequence>
<dbReference type="Gene3D" id="1.25.40.10">
    <property type="entry name" value="Tetratricopeptide repeat domain"/>
    <property type="match status" value="2"/>
</dbReference>
<evidence type="ECO:0000313" key="4">
    <source>
        <dbReference type="Proteomes" id="UP000184184"/>
    </source>
</evidence>
<keyword evidence="1" id="KW-0175">Coiled coil</keyword>
<feature type="coiled-coil region" evidence="1">
    <location>
        <begin position="222"/>
        <end position="263"/>
    </location>
</feature>
<protein>
    <submittedName>
        <fullName evidence="3">TolA-binding protein</fullName>
    </submittedName>
</protein>
<keyword evidence="4" id="KW-1185">Reference proteome</keyword>
<dbReference type="RefSeq" id="WP_073199187.1">
    <property type="nucleotide sequence ID" value="NZ_FRCZ01000001.1"/>
</dbReference>
<dbReference type="EMBL" id="FRCZ01000001">
    <property type="protein sequence ID" value="SHM54216.1"/>
    <property type="molecule type" value="Genomic_DNA"/>
</dbReference>
<evidence type="ECO:0000256" key="2">
    <source>
        <dbReference type="SAM" id="Phobius"/>
    </source>
</evidence>
<reference evidence="3 4" key="1">
    <citation type="submission" date="2016-11" db="EMBL/GenBank/DDBJ databases">
        <authorList>
            <person name="Jaros S."/>
            <person name="Januszkiewicz K."/>
            <person name="Wedrychowicz H."/>
        </authorList>
    </citation>
    <scope>NUCLEOTIDE SEQUENCE [LARGE SCALE GENOMIC DNA]</scope>
    <source>
        <strain evidence="3 4">CGMCC 1.10681</strain>
    </source>
</reference>
<keyword evidence="2" id="KW-0812">Transmembrane</keyword>